<keyword evidence="4" id="KW-1185">Reference proteome</keyword>
<protein>
    <recommendedName>
        <fullName evidence="2">2EXR domain-containing protein</fullName>
    </recommendedName>
</protein>
<feature type="compositionally biased region" description="Low complexity" evidence="1">
    <location>
        <begin position="96"/>
        <end position="111"/>
    </location>
</feature>
<dbReference type="AlphaFoldDB" id="A0A194XVF2"/>
<accession>A0A194XVF2</accession>
<sequence length="380" mass="43511">MDAEPSYRKPTRASLGRVRMFVSTPPKKKIDKKQMEERQRLTKVRIESAEKLRLLVAPSLRWPTRNSVRVFREGQAKLAAKGATPSKQSSNTQPASGGSSSTTNNPSSSPSRFPFSVQNSKDLSTFPKFPVLPTELRLQIWKEALSAPKFIELQYWTNDATKTPYHYAPSVEKSQIINYQRYEPLFSVCLESREVAQSFAPKHSKLSHLKITQDSWGNVLPALNPEPVFTPERDTIFFRPMDHSLGNSLRSLPSNFRGHIVRIQHIAIPLDLKKGVSSTRWWASELVAFPKLKTLTFMLGCTEKSWTGDRSIELRDMEQWFVDGRKRTVEIDLEWPSERMWQKRNAGVVDVSELPAFVARAVPHRQLAVRVVAWKRLRSK</sequence>
<dbReference type="PANTHER" id="PTHR35910">
    <property type="entry name" value="2EXR DOMAIN-CONTAINING PROTEIN"/>
    <property type="match status" value="1"/>
</dbReference>
<evidence type="ECO:0000313" key="4">
    <source>
        <dbReference type="Proteomes" id="UP000070700"/>
    </source>
</evidence>
<dbReference type="InParanoid" id="A0A194XVF2"/>
<dbReference type="InterPro" id="IPR045518">
    <property type="entry name" value="2EXR"/>
</dbReference>
<proteinExistence type="predicted"/>
<evidence type="ECO:0000256" key="1">
    <source>
        <dbReference type="SAM" id="MobiDB-lite"/>
    </source>
</evidence>
<reference evidence="3 4" key="1">
    <citation type="submission" date="2015-10" db="EMBL/GenBank/DDBJ databases">
        <title>Full genome of DAOMC 229536 Phialocephala scopiformis, a fungal endophyte of spruce producing the potent anti-insectan compound rugulosin.</title>
        <authorList>
            <consortium name="DOE Joint Genome Institute"/>
            <person name="Walker A.K."/>
            <person name="Frasz S.L."/>
            <person name="Seifert K.A."/>
            <person name="Miller J.D."/>
            <person name="Mondo S.J."/>
            <person name="Labutti K."/>
            <person name="Lipzen A."/>
            <person name="Dockter R."/>
            <person name="Kennedy M."/>
            <person name="Grigoriev I.V."/>
            <person name="Spatafora J.W."/>
        </authorList>
    </citation>
    <scope>NUCLEOTIDE SEQUENCE [LARGE SCALE GENOMIC DNA]</scope>
    <source>
        <strain evidence="3 4">CBS 120377</strain>
    </source>
</reference>
<dbReference type="OrthoDB" id="3557569at2759"/>
<feature type="region of interest" description="Disordered" evidence="1">
    <location>
        <begin position="79"/>
        <end position="116"/>
    </location>
</feature>
<organism evidence="3 4">
    <name type="scientific">Mollisia scopiformis</name>
    <name type="common">Conifer needle endophyte fungus</name>
    <name type="synonym">Phialocephala scopiformis</name>
    <dbReference type="NCBI Taxonomy" id="149040"/>
    <lineage>
        <taxon>Eukaryota</taxon>
        <taxon>Fungi</taxon>
        <taxon>Dikarya</taxon>
        <taxon>Ascomycota</taxon>
        <taxon>Pezizomycotina</taxon>
        <taxon>Leotiomycetes</taxon>
        <taxon>Helotiales</taxon>
        <taxon>Mollisiaceae</taxon>
        <taxon>Mollisia</taxon>
    </lineage>
</organism>
<dbReference type="Proteomes" id="UP000070700">
    <property type="component" value="Unassembled WGS sequence"/>
</dbReference>
<dbReference type="GeneID" id="28823558"/>
<dbReference type="PANTHER" id="PTHR35910:SF6">
    <property type="entry name" value="2EXR DOMAIN-CONTAINING PROTEIN"/>
    <property type="match status" value="1"/>
</dbReference>
<dbReference type="RefSeq" id="XP_018078344.1">
    <property type="nucleotide sequence ID" value="XM_018213832.1"/>
</dbReference>
<evidence type="ECO:0000313" key="3">
    <source>
        <dbReference type="EMBL" id="KUJ23989.1"/>
    </source>
</evidence>
<feature type="domain" description="2EXR" evidence="2">
    <location>
        <begin position="126"/>
        <end position="236"/>
    </location>
</feature>
<evidence type="ECO:0000259" key="2">
    <source>
        <dbReference type="Pfam" id="PF20150"/>
    </source>
</evidence>
<dbReference type="EMBL" id="KQ947404">
    <property type="protein sequence ID" value="KUJ23989.1"/>
    <property type="molecule type" value="Genomic_DNA"/>
</dbReference>
<dbReference type="KEGG" id="psco:LY89DRAFT_679252"/>
<feature type="compositionally biased region" description="Polar residues" evidence="1">
    <location>
        <begin position="85"/>
        <end position="95"/>
    </location>
</feature>
<dbReference type="Pfam" id="PF20150">
    <property type="entry name" value="2EXR"/>
    <property type="match status" value="1"/>
</dbReference>
<gene>
    <name evidence="3" type="ORF">LY89DRAFT_679252</name>
</gene>
<name>A0A194XVF2_MOLSC</name>